<reference evidence="2" key="1">
    <citation type="submission" date="2016-10" db="EMBL/GenBank/DDBJ databases">
        <authorList>
            <person name="Varghese N."/>
        </authorList>
    </citation>
    <scope>NUCLEOTIDE SEQUENCE [LARGE SCALE GENOMIC DNA]</scope>
    <source>
        <strain evidence="2">DSM 44719</strain>
    </source>
</reference>
<gene>
    <name evidence="1" type="ORF">SAMN04490220_0118</name>
</gene>
<accession>A0A1H4IM34</accession>
<name>A0A1H4IM34_RHOJO</name>
<protein>
    <recommendedName>
        <fullName evidence="3">Pyridoxamine 5'-phosphate oxidase putative domain-containing protein</fullName>
    </recommendedName>
</protein>
<dbReference type="AlphaFoldDB" id="A0A1H4IM34"/>
<proteinExistence type="predicted"/>
<sequence length="156" mass="16907">MTIPGEIVALLSGFPYAGAHEQAFPFLSVDAVGYPHSALLSRAELEPGADSATLLAVVASSRTRMNLQRSSTAALIAVDGFVCHHLKLEMVASVSAGEVLGCVFVPVEHKRDDIGIAMQPLSFHVTPDLAVRENWPRSALMFSRLQALLRKRDELR</sequence>
<evidence type="ECO:0000313" key="1">
    <source>
        <dbReference type="EMBL" id="SEB34292.1"/>
    </source>
</evidence>
<evidence type="ECO:0008006" key="3">
    <source>
        <dbReference type="Google" id="ProtNLM"/>
    </source>
</evidence>
<organism evidence="1 2">
    <name type="scientific">Rhodococcus jostii</name>
    <dbReference type="NCBI Taxonomy" id="132919"/>
    <lineage>
        <taxon>Bacteria</taxon>
        <taxon>Bacillati</taxon>
        <taxon>Actinomycetota</taxon>
        <taxon>Actinomycetes</taxon>
        <taxon>Mycobacteriales</taxon>
        <taxon>Nocardiaceae</taxon>
        <taxon>Rhodococcus</taxon>
    </lineage>
</organism>
<evidence type="ECO:0000313" key="2">
    <source>
        <dbReference type="Proteomes" id="UP000183407"/>
    </source>
</evidence>
<dbReference type="Proteomes" id="UP000183407">
    <property type="component" value="Unassembled WGS sequence"/>
</dbReference>
<dbReference type="EMBL" id="FNTL01000002">
    <property type="protein sequence ID" value="SEB34292.1"/>
    <property type="molecule type" value="Genomic_DNA"/>
</dbReference>